<evidence type="ECO:0000256" key="2">
    <source>
        <dbReference type="ARBA" id="ARBA00022679"/>
    </source>
</evidence>
<evidence type="ECO:0000313" key="9">
    <source>
        <dbReference type="Proteomes" id="UP000288168"/>
    </source>
</evidence>
<dbReference type="PANTHER" id="PTHR45646">
    <property type="entry name" value="SERINE/THREONINE-PROTEIN KINASE DOA-RELATED"/>
    <property type="match status" value="1"/>
</dbReference>
<dbReference type="GO" id="GO:0005524">
    <property type="term" value="F:ATP binding"/>
    <property type="evidence" value="ECO:0007669"/>
    <property type="project" value="UniProtKB-KW"/>
</dbReference>
<dbReference type="SUPFAM" id="SSF56112">
    <property type="entry name" value="Protein kinase-like (PK-like)"/>
    <property type="match status" value="1"/>
</dbReference>
<dbReference type="Proteomes" id="UP000288168">
    <property type="component" value="Unassembled WGS sequence"/>
</dbReference>
<evidence type="ECO:0000256" key="5">
    <source>
        <dbReference type="ARBA" id="ARBA00022840"/>
    </source>
</evidence>
<feature type="region of interest" description="Disordered" evidence="6">
    <location>
        <begin position="33"/>
        <end position="55"/>
    </location>
</feature>
<keyword evidence="3" id="KW-0547">Nucleotide-binding</keyword>
<gene>
    <name evidence="8" type="ORF">CEP54_012286</name>
</gene>
<dbReference type="EMBL" id="NKCI01000175">
    <property type="protein sequence ID" value="RSL49691.1"/>
    <property type="molecule type" value="Genomic_DNA"/>
</dbReference>
<evidence type="ECO:0000256" key="1">
    <source>
        <dbReference type="ARBA" id="ARBA00022527"/>
    </source>
</evidence>
<dbReference type="Pfam" id="PF00069">
    <property type="entry name" value="Pkinase"/>
    <property type="match status" value="1"/>
</dbReference>
<dbReference type="OrthoDB" id="5979581at2759"/>
<dbReference type="GO" id="GO:0043484">
    <property type="term" value="P:regulation of RNA splicing"/>
    <property type="evidence" value="ECO:0007669"/>
    <property type="project" value="TreeGrafter"/>
</dbReference>
<evidence type="ECO:0000256" key="6">
    <source>
        <dbReference type="SAM" id="MobiDB-lite"/>
    </source>
</evidence>
<keyword evidence="5" id="KW-0067">ATP-binding</keyword>
<dbReference type="AlphaFoldDB" id="A0A428P9G9"/>
<dbReference type="Gene3D" id="3.30.200.20">
    <property type="entry name" value="Phosphorylase Kinase, domain 1"/>
    <property type="match status" value="1"/>
</dbReference>
<organism evidence="8 9">
    <name type="scientific">Fusarium duplospermum</name>
    <dbReference type="NCBI Taxonomy" id="1325734"/>
    <lineage>
        <taxon>Eukaryota</taxon>
        <taxon>Fungi</taxon>
        <taxon>Dikarya</taxon>
        <taxon>Ascomycota</taxon>
        <taxon>Pezizomycotina</taxon>
        <taxon>Sordariomycetes</taxon>
        <taxon>Hypocreomycetidae</taxon>
        <taxon>Hypocreales</taxon>
        <taxon>Nectriaceae</taxon>
        <taxon>Fusarium</taxon>
        <taxon>Fusarium solani species complex</taxon>
    </lineage>
</organism>
<comment type="caution">
    <text evidence="8">The sequence shown here is derived from an EMBL/GenBank/DDBJ whole genome shotgun (WGS) entry which is preliminary data.</text>
</comment>
<dbReference type="GO" id="GO:0004674">
    <property type="term" value="F:protein serine/threonine kinase activity"/>
    <property type="evidence" value="ECO:0007669"/>
    <property type="project" value="UniProtKB-KW"/>
</dbReference>
<dbReference type="STRING" id="1325734.A0A428P9G9"/>
<proteinExistence type="predicted"/>
<dbReference type="InterPro" id="IPR000719">
    <property type="entry name" value="Prot_kinase_dom"/>
</dbReference>
<dbReference type="PROSITE" id="PS50011">
    <property type="entry name" value="PROTEIN_KINASE_DOM"/>
    <property type="match status" value="1"/>
</dbReference>
<dbReference type="Gene3D" id="1.10.510.10">
    <property type="entry name" value="Transferase(Phosphotransferase) domain 1"/>
    <property type="match status" value="1"/>
</dbReference>
<protein>
    <recommendedName>
        <fullName evidence="7">Protein kinase domain-containing protein</fullName>
    </recommendedName>
</protein>
<evidence type="ECO:0000313" key="8">
    <source>
        <dbReference type="EMBL" id="RSL49691.1"/>
    </source>
</evidence>
<dbReference type="SMART" id="SM00220">
    <property type="entry name" value="S_TKc"/>
    <property type="match status" value="1"/>
</dbReference>
<evidence type="ECO:0000256" key="4">
    <source>
        <dbReference type="ARBA" id="ARBA00022777"/>
    </source>
</evidence>
<keyword evidence="1" id="KW-0723">Serine/threonine-protein kinase</keyword>
<keyword evidence="9" id="KW-1185">Reference proteome</keyword>
<reference evidence="8 9" key="1">
    <citation type="submission" date="2017-06" db="EMBL/GenBank/DDBJ databases">
        <title>Comparative genomic analysis of Ambrosia Fusariam Clade fungi.</title>
        <authorList>
            <person name="Stajich J.E."/>
            <person name="Carrillo J."/>
            <person name="Kijimoto T."/>
            <person name="Eskalen A."/>
            <person name="O'Donnell K."/>
            <person name="Kasson M."/>
        </authorList>
    </citation>
    <scope>NUCLEOTIDE SEQUENCE [LARGE SCALE GENOMIC DNA]</scope>
    <source>
        <strain evidence="8 9">NRRL62584</strain>
    </source>
</reference>
<keyword evidence="4" id="KW-0418">Kinase</keyword>
<dbReference type="GO" id="GO:0005634">
    <property type="term" value="C:nucleus"/>
    <property type="evidence" value="ECO:0007669"/>
    <property type="project" value="TreeGrafter"/>
</dbReference>
<sequence>MMRIPRPAQWRVCRSIKMRSLAQASSAFEGSLSRTNRWPLTPREPHPRHFLSSRTTATQARTFPGEGFEVLPIDRKIEEETLPGFQAVAKLGFGTTSTVWLCRDLREDALVTLKVCTTGQGATQELAISNHIKAIDGSEHPGKGILRVALYDFKIMGPHGSHQCLVFPTLGLTYTEYRNLFPERSLPKEVLRVTLLMILLGLDFMHKAGVVHTDIQSNNIHLGANEAAVANVERAEFENPSPRKALADRTIYVSYTMPIISDPLVISDFGSAVLGLPGQKHTGDAMPGVYRAPEIILGMDWDSKIDIWSVGVMIWDLFEGGRLFHATKGGRLNDEQHLAEMVSLLGPPPKEFLERSDKCRQYWDAEGNWIAVTPIPDQTLESRETRLEGTDRKLLLTLVRRILRWLPEERPRAEVLIDEDEFLNQDEQE</sequence>
<accession>A0A428P9G9</accession>
<dbReference type="PANTHER" id="PTHR45646:SF11">
    <property type="entry name" value="SERINE_THREONINE-PROTEIN KINASE DOA"/>
    <property type="match status" value="1"/>
</dbReference>
<dbReference type="InterPro" id="IPR051175">
    <property type="entry name" value="CLK_kinases"/>
</dbReference>
<evidence type="ECO:0000259" key="7">
    <source>
        <dbReference type="PROSITE" id="PS50011"/>
    </source>
</evidence>
<name>A0A428P9G9_9HYPO</name>
<evidence type="ECO:0000256" key="3">
    <source>
        <dbReference type="ARBA" id="ARBA00022741"/>
    </source>
</evidence>
<feature type="domain" description="Protein kinase" evidence="7">
    <location>
        <begin position="85"/>
        <end position="423"/>
    </location>
</feature>
<keyword evidence="2" id="KW-0808">Transferase</keyword>
<dbReference type="InterPro" id="IPR011009">
    <property type="entry name" value="Kinase-like_dom_sf"/>
</dbReference>